<keyword evidence="4" id="KW-0238">DNA-binding</keyword>
<dbReference type="PANTHER" id="PTHR32071:SF74">
    <property type="entry name" value="TRANSCRIPTIONAL ACTIVATOR ROCR"/>
    <property type="match status" value="1"/>
</dbReference>
<gene>
    <name evidence="8" type="ORF">RYX45_07475</name>
</gene>
<dbReference type="NCBIfam" id="TIGR00229">
    <property type="entry name" value="sensory_box"/>
    <property type="match status" value="1"/>
</dbReference>
<sequence>MFIETIKRPELLEAIIHSIDEAIHVVDASGITIFYNDRAAQNDGISIHDALGKHVLDIFPSLNKENSTLLKVIESGQPIYQQHQSFTNIRGKLIDTVNTTVPIYAGTTLMGAVEIAKDLSTVKQLSQKLIDLQSSVKKQQKPSMTTSATYTWDDLITQDAQMLKVIERAKKAAATSSPIMVYGETGTGKELVVHSIHQSSKRAKESLIAQNCASLPSTLLESMLFGTKKGSYTGAVDRAGLIELAHGGTLFLDELNTMPLDFQSKLLRVLEDGVIRRLGGSQSYQTDVRFVVALNEHPHVCMEKGILRRDLYYRLNVCLLEIPPLRERKADIPLLMEHFRKKYNYTFQKLVTHIDEDVLELSSRYYWPGNVRELEHVVEYAMMMTEGDAIHLDHLPAYLKQELVNHSSVKREQPERKRSLRKTLEETERTLIKEAIQEAKGNVLQAAKRLEIPRQTLQYKLQKLHITYEEGRT</sequence>
<dbReference type="InterPro" id="IPR003593">
    <property type="entry name" value="AAA+_ATPase"/>
</dbReference>
<dbReference type="CDD" id="cd00130">
    <property type="entry name" value="PAS"/>
    <property type="match status" value="1"/>
</dbReference>
<evidence type="ECO:0000259" key="7">
    <source>
        <dbReference type="PROSITE" id="PS50112"/>
    </source>
</evidence>
<keyword evidence="5" id="KW-0804">Transcription</keyword>
<dbReference type="InterPro" id="IPR025662">
    <property type="entry name" value="Sigma_54_int_dom_ATP-bd_1"/>
</dbReference>
<dbReference type="CDD" id="cd00009">
    <property type="entry name" value="AAA"/>
    <property type="match status" value="1"/>
</dbReference>
<dbReference type="Gene3D" id="3.40.50.300">
    <property type="entry name" value="P-loop containing nucleotide triphosphate hydrolases"/>
    <property type="match status" value="1"/>
</dbReference>
<evidence type="ECO:0000313" key="8">
    <source>
        <dbReference type="EMBL" id="MDV2885016.1"/>
    </source>
</evidence>
<dbReference type="Gene3D" id="1.10.10.60">
    <property type="entry name" value="Homeodomain-like"/>
    <property type="match status" value="1"/>
</dbReference>
<dbReference type="SUPFAM" id="SSF46689">
    <property type="entry name" value="Homeodomain-like"/>
    <property type="match status" value="1"/>
</dbReference>
<dbReference type="SMART" id="SM00091">
    <property type="entry name" value="PAS"/>
    <property type="match status" value="1"/>
</dbReference>
<dbReference type="Proteomes" id="UP001285636">
    <property type="component" value="Unassembled WGS sequence"/>
</dbReference>
<dbReference type="InterPro" id="IPR058031">
    <property type="entry name" value="AAA_lid_NorR"/>
</dbReference>
<proteinExistence type="predicted"/>
<feature type="domain" description="PAS" evidence="7">
    <location>
        <begin position="8"/>
        <end position="59"/>
    </location>
</feature>
<dbReference type="InterPro" id="IPR002078">
    <property type="entry name" value="Sigma_54_int"/>
</dbReference>
<feature type="domain" description="Sigma-54 factor interaction" evidence="6">
    <location>
        <begin position="155"/>
        <end position="383"/>
    </location>
</feature>
<dbReference type="GO" id="GO:0006355">
    <property type="term" value="P:regulation of DNA-templated transcription"/>
    <property type="evidence" value="ECO:0007669"/>
    <property type="project" value="InterPro"/>
</dbReference>
<dbReference type="FunFam" id="3.40.50.300:FF:000006">
    <property type="entry name" value="DNA-binding transcriptional regulator NtrC"/>
    <property type="match status" value="1"/>
</dbReference>
<dbReference type="InterPro" id="IPR027417">
    <property type="entry name" value="P-loop_NTPase"/>
</dbReference>
<dbReference type="PRINTS" id="PR01590">
    <property type="entry name" value="HTHFIS"/>
</dbReference>
<dbReference type="Pfam" id="PF25601">
    <property type="entry name" value="AAA_lid_14"/>
    <property type="match status" value="1"/>
</dbReference>
<evidence type="ECO:0000313" key="9">
    <source>
        <dbReference type="Proteomes" id="UP001285636"/>
    </source>
</evidence>
<reference evidence="8" key="1">
    <citation type="submission" date="2023-10" db="EMBL/GenBank/DDBJ databases">
        <title>Screening of Alkalihalophilus pseudofirmusBZ-TG-HK211 and Its Alleviation of Salt Stress on Rapeseed Growth.</title>
        <authorList>
            <person name="Zhao B."/>
            <person name="Guo T."/>
        </authorList>
    </citation>
    <scope>NUCLEOTIDE SEQUENCE</scope>
    <source>
        <strain evidence="8">BZ-TG-HK211</strain>
    </source>
</reference>
<dbReference type="InterPro" id="IPR035965">
    <property type="entry name" value="PAS-like_dom_sf"/>
</dbReference>
<dbReference type="PROSITE" id="PS00688">
    <property type="entry name" value="SIGMA54_INTERACT_3"/>
    <property type="match status" value="1"/>
</dbReference>
<dbReference type="RefSeq" id="WP_323466428.1">
    <property type="nucleotide sequence ID" value="NZ_CP144224.1"/>
</dbReference>
<dbReference type="SUPFAM" id="SSF55785">
    <property type="entry name" value="PYP-like sensor domain (PAS domain)"/>
    <property type="match status" value="1"/>
</dbReference>
<protein>
    <submittedName>
        <fullName evidence="8">Sigma 54-interacting transcriptional regulator</fullName>
    </submittedName>
</protein>
<dbReference type="PROSITE" id="PS00675">
    <property type="entry name" value="SIGMA54_INTERACT_1"/>
    <property type="match status" value="1"/>
</dbReference>
<name>A0AAJ2KXK6_ALKPS</name>
<evidence type="ECO:0000256" key="4">
    <source>
        <dbReference type="ARBA" id="ARBA00023125"/>
    </source>
</evidence>
<dbReference type="InterPro" id="IPR025943">
    <property type="entry name" value="Sigma_54_int_dom_ATP-bd_2"/>
</dbReference>
<dbReference type="PROSITE" id="PS50045">
    <property type="entry name" value="SIGMA54_INTERACT_4"/>
    <property type="match status" value="1"/>
</dbReference>
<dbReference type="Gene3D" id="1.10.8.60">
    <property type="match status" value="1"/>
</dbReference>
<dbReference type="InterPro" id="IPR000014">
    <property type="entry name" value="PAS"/>
</dbReference>
<dbReference type="InterPro" id="IPR009057">
    <property type="entry name" value="Homeodomain-like_sf"/>
</dbReference>
<evidence type="ECO:0000256" key="3">
    <source>
        <dbReference type="ARBA" id="ARBA00023015"/>
    </source>
</evidence>
<evidence type="ECO:0000259" key="6">
    <source>
        <dbReference type="PROSITE" id="PS50045"/>
    </source>
</evidence>
<evidence type="ECO:0000256" key="2">
    <source>
        <dbReference type="ARBA" id="ARBA00022840"/>
    </source>
</evidence>
<dbReference type="SUPFAM" id="SSF52540">
    <property type="entry name" value="P-loop containing nucleoside triphosphate hydrolases"/>
    <property type="match status" value="1"/>
</dbReference>
<dbReference type="GO" id="GO:0043565">
    <property type="term" value="F:sequence-specific DNA binding"/>
    <property type="evidence" value="ECO:0007669"/>
    <property type="project" value="InterPro"/>
</dbReference>
<keyword evidence="1" id="KW-0547">Nucleotide-binding</keyword>
<dbReference type="InterPro" id="IPR002197">
    <property type="entry name" value="HTH_Fis"/>
</dbReference>
<evidence type="ECO:0000256" key="1">
    <source>
        <dbReference type="ARBA" id="ARBA00022741"/>
    </source>
</evidence>
<dbReference type="Pfam" id="PF02954">
    <property type="entry name" value="HTH_8"/>
    <property type="match status" value="1"/>
</dbReference>
<keyword evidence="2" id="KW-0067">ATP-binding</keyword>
<dbReference type="InterPro" id="IPR025944">
    <property type="entry name" value="Sigma_54_int_dom_CS"/>
</dbReference>
<dbReference type="PANTHER" id="PTHR32071">
    <property type="entry name" value="TRANSCRIPTIONAL REGULATORY PROTEIN"/>
    <property type="match status" value="1"/>
</dbReference>
<dbReference type="EMBL" id="JAWJAY010000001">
    <property type="protein sequence ID" value="MDV2885016.1"/>
    <property type="molecule type" value="Genomic_DNA"/>
</dbReference>
<dbReference type="PROSITE" id="PS50112">
    <property type="entry name" value="PAS"/>
    <property type="match status" value="1"/>
</dbReference>
<dbReference type="InterPro" id="IPR013767">
    <property type="entry name" value="PAS_fold"/>
</dbReference>
<evidence type="ECO:0000256" key="5">
    <source>
        <dbReference type="ARBA" id="ARBA00023163"/>
    </source>
</evidence>
<dbReference type="Gene3D" id="3.30.450.20">
    <property type="entry name" value="PAS domain"/>
    <property type="match status" value="1"/>
</dbReference>
<keyword evidence="3" id="KW-0805">Transcription regulation</keyword>
<dbReference type="AlphaFoldDB" id="A0AAJ2KXK6"/>
<dbReference type="SMART" id="SM00382">
    <property type="entry name" value="AAA"/>
    <property type="match status" value="1"/>
</dbReference>
<comment type="caution">
    <text evidence="8">The sequence shown here is derived from an EMBL/GenBank/DDBJ whole genome shotgun (WGS) entry which is preliminary data.</text>
</comment>
<organism evidence="8 9">
    <name type="scientific">Alkalihalophilus pseudofirmus</name>
    <name type="common">Bacillus pseudofirmus</name>
    <dbReference type="NCBI Taxonomy" id="79885"/>
    <lineage>
        <taxon>Bacteria</taxon>
        <taxon>Bacillati</taxon>
        <taxon>Bacillota</taxon>
        <taxon>Bacilli</taxon>
        <taxon>Bacillales</taxon>
        <taxon>Bacillaceae</taxon>
        <taxon>Alkalihalophilus</taxon>
    </lineage>
</organism>
<dbReference type="PROSITE" id="PS00676">
    <property type="entry name" value="SIGMA54_INTERACT_2"/>
    <property type="match status" value="1"/>
</dbReference>
<accession>A0AAJ2KXK6</accession>
<dbReference type="Pfam" id="PF00158">
    <property type="entry name" value="Sigma54_activat"/>
    <property type="match status" value="1"/>
</dbReference>
<dbReference type="GO" id="GO:0005524">
    <property type="term" value="F:ATP binding"/>
    <property type="evidence" value="ECO:0007669"/>
    <property type="project" value="UniProtKB-KW"/>
</dbReference>
<dbReference type="Pfam" id="PF00989">
    <property type="entry name" value="PAS"/>
    <property type="match status" value="1"/>
</dbReference>